<keyword evidence="5" id="KW-0378">Hydrolase</keyword>
<dbReference type="InterPro" id="IPR001261">
    <property type="entry name" value="ArgE/DapE_CS"/>
</dbReference>
<name>A0A1T4LEL6_9FUSO</name>
<accession>A0A1T4LEL6</accession>
<keyword evidence="3" id="KW-0645">Protease</keyword>
<evidence type="ECO:0000313" key="10">
    <source>
        <dbReference type="Proteomes" id="UP000191153"/>
    </source>
</evidence>
<dbReference type="GO" id="GO:0008270">
    <property type="term" value="F:zinc ion binding"/>
    <property type="evidence" value="ECO:0007669"/>
    <property type="project" value="InterPro"/>
</dbReference>
<dbReference type="Proteomes" id="UP000191153">
    <property type="component" value="Unassembled WGS sequence"/>
</dbReference>
<gene>
    <name evidence="9" type="ORF">SAMN02745174_00815</name>
</gene>
<dbReference type="RefSeq" id="WP_078693351.1">
    <property type="nucleotide sequence ID" value="NZ_FUWX01000006.1"/>
</dbReference>
<dbReference type="Pfam" id="PF01546">
    <property type="entry name" value="Peptidase_M20"/>
    <property type="match status" value="1"/>
</dbReference>
<dbReference type="InterPro" id="IPR050072">
    <property type="entry name" value="Peptidase_M20A"/>
</dbReference>
<keyword evidence="10" id="KW-1185">Reference proteome</keyword>
<proteinExistence type="inferred from homology"/>
<evidence type="ECO:0000256" key="7">
    <source>
        <dbReference type="ARBA" id="ARBA00022997"/>
    </source>
</evidence>
<organism evidence="9 10">
    <name type="scientific">Cetobacterium ceti</name>
    <dbReference type="NCBI Taxonomy" id="180163"/>
    <lineage>
        <taxon>Bacteria</taxon>
        <taxon>Fusobacteriati</taxon>
        <taxon>Fusobacteriota</taxon>
        <taxon>Fusobacteriia</taxon>
        <taxon>Fusobacteriales</taxon>
        <taxon>Fusobacteriaceae</taxon>
        <taxon>Cetobacterium</taxon>
    </lineage>
</organism>
<evidence type="ECO:0000256" key="5">
    <source>
        <dbReference type="ARBA" id="ARBA00022801"/>
    </source>
</evidence>
<dbReference type="InterPro" id="IPR002933">
    <property type="entry name" value="Peptidase_M20"/>
</dbReference>
<dbReference type="STRING" id="180163.SAMN02745174_00815"/>
<dbReference type="OrthoDB" id="9761532at2"/>
<dbReference type="Gene3D" id="3.40.630.10">
    <property type="entry name" value="Zn peptidases"/>
    <property type="match status" value="1"/>
</dbReference>
<dbReference type="SUPFAM" id="SSF53187">
    <property type="entry name" value="Zn-dependent exopeptidases"/>
    <property type="match status" value="1"/>
</dbReference>
<dbReference type="EMBL" id="FUWX01000006">
    <property type="protein sequence ID" value="SJZ53056.1"/>
    <property type="molecule type" value="Genomic_DNA"/>
</dbReference>
<comment type="cofactor">
    <cofactor evidence="1">
        <name>Zn(2+)</name>
        <dbReference type="ChEBI" id="CHEBI:29105"/>
    </cofactor>
</comment>
<protein>
    <submittedName>
        <fullName evidence="9">Succinyl-diaminopimelate desuccinylase</fullName>
    </submittedName>
</protein>
<dbReference type="PANTHER" id="PTHR43808:SF31">
    <property type="entry name" value="N-ACETYL-L-CITRULLINE DEACETYLASE"/>
    <property type="match status" value="1"/>
</dbReference>
<dbReference type="PROSITE" id="PS00758">
    <property type="entry name" value="ARGE_DAPE_CPG2_1"/>
    <property type="match status" value="1"/>
</dbReference>
<dbReference type="Gene3D" id="3.30.70.360">
    <property type="match status" value="2"/>
</dbReference>
<dbReference type="GO" id="GO:0006526">
    <property type="term" value="P:L-arginine biosynthetic process"/>
    <property type="evidence" value="ECO:0007669"/>
    <property type="project" value="TreeGrafter"/>
</dbReference>
<dbReference type="NCBIfam" id="TIGR01887">
    <property type="entry name" value="dipeptidaselike"/>
    <property type="match status" value="1"/>
</dbReference>
<sequence>MDIKSLLENYIDENFQKILEDIRKIVNIKTVKGEQLPNAPFGLNIKKALEETLKIGENLGFKSVNLDNYIGYIEDGIGEEYIGVLGHLDVVPEGDHSQWEVSPFSGEVINNELIGRGVLDNKGPIISAMYSLKALKECVPEFNSKVRIIFGTNEESGDEDIKYYLIKEKPPKYAFTPDGQFPVVFSEKGIYTFLYKQNIVYENTNLLGIEGGNKSNVVPGECISKVKNISMEKIKEIIEYMGDIPCKFTLDKENSYIKILCEGTPAHGSSPNRGVNPIIWTCKLLNNLLDKEDSLKNFVNFIESKVGLENNGEHLNIKKENEETGDLTISCGIIKMDKNKIEAKFNIRHPINISKENISENLKIVGNENSIEFIMGNYNPPLYFPKDSYLVKTLQKIFKDVTKREDTPVALGGGTYAKLMPNTVAFGPNYKEYKGNPHGYNEKIDLNMLKEGMVMYALGIYYLSKKGEN</sequence>
<dbReference type="InterPro" id="IPR010964">
    <property type="entry name" value="M20A_pepV-rel"/>
</dbReference>
<dbReference type="AlphaFoldDB" id="A0A1T4LEL6"/>
<evidence type="ECO:0000256" key="6">
    <source>
        <dbReference type="ARBA" id="ARBA00022833"/>
    </source>
</evidence>
<evidence type="ECO:0000256" key="8">
    <source>
        <dbReference type="ARBA" id="ARBA00023049"/>
    </source>
</evidence>
<dbReference type="GO" id="GO:0006508">
    <property type="term" value="P:proteolysis"/>
    <property type="evidence" value="ECO:0007669"/>
    <property type="project" value="UniProtKB-KW"/>
</dbReference>
<evidence type="ECO:0000256" key="4">
    <source>
        <dbReference type="ARBA" id="ARBA00022723"/>
    </source>
</evidence>
<dbReference type="PANTHER" id="PTHR43808">
    <property type="entry name" value="ACETYLORNITHINE DEACETYLASE"/>
    <property type="match status" value="1"/>
</dbReference>
<dbReference type="GO" id="GO:0016805">
    <property type="term" value="F:dipeptidase activity"/>
    <property type="evidence" value="ECO:0007669"/>
    <property type="project" value="UniProtKB-KW"/>
</dbReference>
<evidence type="ECO:0000256" key="1">
    <source>
        <dbReference type="ARBA" id="ARBA00001947"/>
    </source>
</evidence>
<dbReference type="GO" id="GO:0008777">
    <property type="term" value="F:acetylornithine deacetylase activity"/>
    <property type="evidence" value="ECO:0007669"/>
    <property type="project" value="TreeGrafter"/>
</dbReference>
<keyword evidence="4" id="KW-0479">Metal-binding</keyword>
<comment type="similarity">
    <text evidence="2">Belongs to the peptidase M20A family.</text>
</comment>
<evidence type="ECO:0000256" key="2">
    <source>
        <dbReference type="ARBA" id="ARBA00006247"/>
    </source>
</evidence>
<dbReference type="InterPro" id="IPR036264">
    <property type="entry name" value="Bact_exopeptidase_dim_dom"/>
</dbReference>
<reference evidence="9 10" key="1">
    <citation type="submission" date="2017-02" db="EMBL/GenBank/DDBJ databases">
        <authorList>
            <person name="Peterson S.W."/>
        </authorList>
    </citation>
    <scope>NUCLEOTIDE SEQUENCE [LARGE SCALE GENOMIC DNA]</scope>
    <source>
        <strain evidence="9 10">ATCC 700028</strain>
    </source>
</reference>
<dbReference type="GO" id="GO:0008237">
    <property type="term" value="F:metallopeptidase activity"/>
    <property type="evidence" value="ECO:0007669"/>
    <property type="project" value="UniProtKB-KW"/>
</dbReference>
<keyword evidence="7" id="KW-0224">Dipeptidase</keyword>
<keyword evidence="6" id="KW-0862">Zinc</keyword>
<keyword evidence="8" id="KW-0482">Metalloprotease</keyword>
<dbReference type="SUPFAM" id="SSF55031">
    <property type="entry name" value="Bacterial exopeptidase dimerisation domain"/>
    <property type="match status" value="1"/>
</dbReference>
<evidence type="ECO:0000313" key="9">
    <source>
        <dbReference type="EMBL" id="SJZ53056.1"/>
    </source>
</evidence>
<evidence type="ECO:0000256" key="3">
    <source>
        <dbReference type="ARBA" id="ARBA00022670"/>
    </source>
</evidence>